<gene>
    <name evidence="3" type="ORF">LX83_001925</name>
</gene>
<feature type="transmembrane region" description="Helical" evidence="2">
    <location>
        <begin position="6"/>
        <end position="27"/>
    </location>
</feature>
<keyword evidence="2" id="KW-0812">Transmembrane</keyword>
<keyword evidence="2" id="KW-1133">Transmembrane helix</keyword>
<feature type="region of interest" description="Disordered" evidence="1">
    <location>
        <begin position="75"/>
        <end position="95"/>
    </location>
</feature>
<dbReference type="AlphaFoldDB" id="A0AAE3GB95"/>
<comment type="caution">
    <text evidence="3">The sequence shown here is derived from an EMBL/GenBank/DDBJ whole genome shotgun (WGS) entry which is preliminary data.</text>
</comment>
<keyword evidence="2" id="KW-0472">Membrane</keyword>
<evidence type="ECO:0000256" key="1">
    <source>
        <dbReference type="SAM" id="MobiDB-lite"/>
    </source>
</evidence>
<protein>
    <submittedName>
        <fullName evidence="3">Uncharacterized protein</fullName>
    </submittedName>
</protein>
<evidence type="ECO:0000313" key="4">
    <source>
        <dbReference type="Proteomes" id="UP001206128"/>
    </source>
</evidence>
<dbReference type="EMBL" id="JAMTCK010000004">
    <property type="protein sequence ID" value="MCP2165076.1"/>
    <property type="molecule type" value="Genomic_DNA"/>
</dbReference>
<proteinExistence type="predicted"/>
<dbReference type="Proteomes" id="UP001206128">
    <property type="component" value="Unassembled WGS sequence"/>
</dbReference>
<keyword evidence="4" id="KW-1185">Reference proteome</keyword>
<sequence>MTVVETVLVFALIPLAIYGVIALMTLAPRAARKPRYRAGQEWTFEPVWWSANPGGLEPLQNVALAAADATLNDAGQEGAAGSRPATARGGARGSW</sequence>
<reference evidence="3" key="1">
    <citation type="submission" date="2022-06" db="EMBL/GenBank/DDBJ databases">
        <title>Genomic Encyclopedia of Archaeal and Bacterial Type Strains, Phase II (KMG-II): from individual species to whole genera.</title>
        <authorList>
            <person name="Goeker M."/>
        </authorList>
    </citation>
    <scope>NUCLEOTIDE SEQUENCE</scope>
    <source>
        <strain evidence="3">DSM 43935</strain>
    </source>
</reference>
<evidence type="ECO:0000256" key="2">
    <source>
        <dbReference type="SAM" id="Phobius"/>
    </source>
</evidence>
<name>A0AAE3GB95_9PSEU</name>
<evidence type="ECO:0000313" key="3">
    <source>
        <dbReference type="EMBL" id="MCP2165076.1"/>
    </source>
</evidence>
<organism evidence="3 4">
    <name type="scientific">Goodfellowiella coeruleoviolacea</name>
    <dbReference type="NCBI Taxonomy" id="334858"/>
    <lineage>
        <taxon>Bacteria</taxon>
        <taxon>Bacillati</taxon>
        <taxon>Actinomycetota</taxon>
        <taxon>Actinomycetes</taxon>
        <taxon>Pseudonocardiales</taxon>
        <taxon>Pseudonocardiaceae</taxon>
        <taxon>Goodfellowiella</taxon>
    </lineage>
</organism>
<dbReference type="RefSeq" id="WP_253769551.1">
    <property type="nucleotide sequence ID" value="NZ_JAMTCK010000004.1"/>
</dbReference>
<accession>A0AAE3GB95</accession>